<evidence type="ECO:0000256" key="5">
    <source>
        <dbReference type="ARBA" id="ARBA00023136"/>
    </source>
</evidence>
<dbReference type="GO" id="GO:0006865">
    <property type="term" value="P:amino acid transport"/>
    <property type="evidence" value="ECO:0007669"/>
    <property type="project" value="InterPro"/>
</dbReference>
<keyword evidence="2" id="KW-0813">Transport</keyword>
<protein>
    <submittedName>
        <fullName evidence="7">Amino acid transporter</fullName>
    </submittedName>
</protein>
<feature type="transmembrane region" description="Helical" evidence="6">
    <location>
        <begin position="200"/>
        <end position="218"/>
    </location>
</feature>
<organism evidence="7 8">
    <name type="scientific">Pseudovirgaria hyperparasitica</name>
    <dbReference type="NCBI Taxonomy" id="470096"/>
    <lineage>
        <taxon>Eukaryota</taxon>
        <taxon>Fungi</taxon>
        <taxon>Dikarya</taxon>
        <taxon>Ascomycota</taxon>
        <taxon>Pezizomycotina</taxon>
        <taxon>Dothideomycetes</taxon>
        <taxon>Dothideomycetes incertae sedis</taxon>
        <taxon>Acrospermales</taxon>
        <taxon>Acrospermaceae</taxon>
        <taxon>Pseudovirgaria</taxon>
    </lineage>
</organism>
<dbReference type="GO" id="GO:0022857">
    <property type="term" value="F:transmembrane transporter activity"/>
    <property type="evidence" value="ECO:0007669"/>
    <property type="project" value="InterPro"/>
</dbReference>
<name>A0A6A6VV55_9PEZI</name>
<dbReference type="PANTHER" id="PTHR45649:SF27">
    <property type="entry name" value="CHOLINE TRANSPORTER (EUROFUNG)"/>
    <property type="match status" value="1"/>
</dbReference>
<dbReference type="AlphaFoldDB" id="A0A6A6VV55"/>
<keyword evidence="5 6" id="KW-0472">Membrane</keyword>
<dbReference type="GO" id="GO:0016020">
    <property type="term" value="C:membrane"/>
    <property type="evidence" value="ECO:0007669"/>
    <property type="project" value="UniProtKB-SubCell"/>
</dbReference>
<dbReference type="Gene3D" id="1.20.1740.10">
    <property type="entry name" value="Amino acid/polyamine transporter I"/>
    <property type="match status" value="1"/>
</dbReference>
<dbReference type="OrthoDB" id="3900342at2759"/>
<feature type="transmembrane region" description="Helical" evidence="6">
    <location>
        <begin position="282"/>
        <end position="305"/>
    </location>
</feature>
<evidence type="ECO:0000256" key="4">
    <source>
        <dbReference type="ARBA" id="ARBA00022989"/>
    </source>
</evidence>
<evidence type="ECO:0000313" key="8">
    <source>
        <dbReference type="Proteomes" id="UP000799437"/>
    </source>
</evidence>
<sequence>MEKATEKPPAFLPGVPAYQADEANAGDPVINASGHVQEVDRNFTLISACSIGLTCGNTWPALGGSIVVSLYNGGPPGVIYELLAVSAFYWIIATCIAELASSIPSSAGVYHWATVTAGPTYGKVVGWYAGWLNCFAWIFGSTSLSNVAATLAVSMYSVFNPGYVLVRGHVFIAYLIITWVSCLCVMYANRALPRVNQFGLFLILAGVFITILVCAIMPSTSGTGHASDAFVWKDWRNLTGYSSSGFAFLLGMLNGAYAVGTPDCITHLAEEIPNPRVNIPKALAAQMVIGLLTAFCYLAALFYSINDLDAVFVNPYTSPIAEIYRQATGTRGGAFGLLLIIFLPLLPGCVGTYITAGRMLWTLARDDATPFSKYLGRIHPRKHNPFNATLMCGIINTVLGLIYIGSLTAFSAFVGSFVILTTLSYLMAILPNLVTRRAYLVPGPFRLPPIVAYSFYSISSAYIIVFVVIFCFPYSMPFSAQTMNYSCVITGGLSIFVSMWYIYKRKNGYVGAHVLTPRDMAVADAERISGDKI</sequence>
<dbReference type="PIRSF" id="PIRSF006060">
    <property type="entry name" value="AA_transporter"/>
    <property type="match status" value="1"/>
</dbReference>
<dbReference type="EMBL" id="ML996586">
    <property type="protein sequence ID" value="KAF2753131.1"/>
    <property type="molecule type" value="Genomic_DNA"/>
</dbReference>
<feature type="transmembrane region" description="Helical" evidence="6">
    <location>
        <begin position="450"/>
        <end position="476"/>
    </location>
</feature>
<dbReference type="InterPro" id="IPR002293">
    <property type="entry name" value="AA/rel_permease1"/>
</dbReference>
<evidence type="ECO:0000256" key="1">
    <source>
        <dbReference type="ARBA" id="ARBA00004141"/>
    </source>
</evidence>
<proteinExistence type="predicted"/>
<evidence type="ECO:0000313" key="7">
    <source>
        <dbReference type="EMBL" id="KAF2753131.1"/>
    </source>
</evidence>
<dbReference type="PANTHER" id="PTHR45649">
    <property type="entry name" value="AMINO-ACID PERMEASE BAT1"/>
    <property type="match status" value="1"/>
</dbReference>
<dbReference type="Pfam" id="PF13520">
    <property type="entry name" value="AA_permease_2"/>
    <property type="match status" value="1"/>
</dbReference>
<evidence type="ECO:0000256" key="2">
    <source>
        <dbReference type="ARBA" id="ARBA00022448"/>
    </source>
</evidence>
<feature type="transmembrane region" description="Helical" evidence="6">
    <location>
        <begin position="334"/>
        <end position="356"/>
    </location>
</feature>
<accession>A0A6A6VV55</accession>
<feature type="transmembrane region" description="Helical" evidence="6">
    <location>
        <begin position="386"/>
        <end position="404"/>
    </location>
</feature>
<dbReference type="GeneID" id="54480993"/>
<evidence type="ECO:0000256" key="6">
    <source>
        <dbReference type="SAM" id="Phobius"/>
    </source>
</evidence>
<feature type="transmembrane region" description="Helical" evidence="6">
    <location>
        <begin position="171"/>
        <end position="188"/>
    </location>
</feature>
<feature type="transmembrane region" description="Helical" evidence="6">
    <location>
        <begin position="135"/>
        <end position="159"/>
    </location>
</feature>
<evidence type="ECO:0000256" key="3">
    <source>
        <dbReference type="ARBA" id="ARBA00022692"/>
    </source>
</evidence>
<dbReference type="InterPro" id="IPR004840">
    <property type="entry name" value="Amino_acid_permease_CS"/>
</dbReference>
<gene>
    <name evidence="7" type="ORF">EJ05DRAFT_226330</name>
</gene>
<keyword evidence="8" id="KW-1185">Reference proteome</keyword>
<keyword evidence="4 6" id="KW-1133">Transmembrane helix</keyword>
<reference evidence="7" key="1">
    <citation type="journal article" date="2020" name="Stud. Mycol.">
        <title>101 Dothideomycetes genomes: a test case for predicting lifestyles and emergence of pathogens.</title>
        <authorList>
            <person name="Haridas S."/>
            <person name="Albert R."/>
            <person name="Binder M."/>
            <person name="Bloem J."/>
            <person name="Labutti K."/>
            <person name="Salamov A."/>
            <person name="Andreopoulos B."/>
            <person name="Baker S."/>
            <person name="Barry K."/>
            <person name="Bills G."/>
            <person name="Bluhm B."/>
            <person name="Cannon C."/>
            <person name="Castanera R."/>
            <person name="Culley D."/>
            <person name="Daum C."/>
            <person name="Ezra D."/>
            <person name="Gonzalez J."/>
            <person name="Henrissat B."/>
            <person name="Kuo A."/>
            <person name="Liang C."/>
            <person name="Lipzen A."/>
            <person name="Lutzoni F."/>
            <person name="Magnuson J."/>
            <person name="Mondo S."/>
            <person name="Nolan M."/>
            <person name="Ohm R."/>
            <person name="Pangilinan J."/>
            <person name="Park H.-J."/>
            <person name="Ramirez L."/>
            <person name="Alfaro M."/>
            <person name="Sun H."/>
            <person name="Tritt A."/>
            <person name="Yoshinaga Y."/>
            <person name="Zwiers L.-H."/>
            <person name="Turgeon B."/>
            <person name="Goodwin S."/>
            <person name="Spatafora J."/>
            <person name="Crous P."/>
            <person name="Grigoriev I."/>
        </authorList>
    </citation>
    <scope>NUCLEOTIDE SEQUENCE</scope>
    <source>
        <strain evidence="7">CBS 121739</strain>
    </source>
</reference>
<keyword evidence="3 6" id="KW-0812">Transmembrane</keyword>
<comment type="subcellular location">
    <subcellularLocation>
        <location evidence="1">Membrane</location>
        <topology evidence="1">Multi-pass membrane protein</topology>
    </subcellularLocation>
</comment>
<dbReference type="Proteomes" id="UP000799437">
    <property type="component" value="Unassembled WGS sequence"/>
</dbReference>
<feature type="transmembrane region" description="Helical" evidence="6">
    <location>
        <begin position="482"/>
        <end position="503"/>
    </location>
</feature>
<feature type="transmembrane region" description="Helical" evidence="6">
    <location>
        <begin position="410"/>
        <end position="430"/>
    </location>
</feature>
<dbReference type="PROSITE" id="PS00218">
    <property type="entry name" value="AMINO_ACID_PERMEASE_1"/>
    <property type="match status" value="1"/>
</dbReference>
<dbReference type="RefSeq" id="XP_033595582.1">
    <property type="nucleotide sequence ID" value="XM_033739939.1"/>
</dbReference>